<keyword evidence="3" id="KW-1185">Reference proteome</keyword>
<dbReference type="RefSeq" id="WP_344727973.1">
    <property type="nucleotide sequence ID" value="NZ_BAAAUS010000048.1"/>
</dbReference>
<evidence type="ECO:0000256" key="1">
    <source>
        <dbReference type="SAM" id="MobiDB-lite"/>
    </source>
</evidence>
<feature type="compositionally biased region" description="Basic residues" evidence="1">
    <location>
        <begin position="117"/>
        <end position="127"/>
    </location>
</feature>
<reference evidence="3" key="1">
    <citation type="journal article" date="2019" name="Int. J. Syst. Evol. Microbiol.">
        <title>The Global Catalogue of Microorganisms (GCM) 10K type strain sequencing project: providing services to taxonomists for standard genome sequencing and annotation.</title>
        <authorList>
            <consortium name="The Broad Institute Genomics Platform"/>
            <consortium name="The Broad Institute Genome Sequencing Center for Infectious Disease"/>
            <person name="Wu L."/>
            <person name="Ma J."/>
        </authorList>
    </citation>
    <scope>NUCLEOTIDE SEQUENCE [LARGE SCALE GENOMIC DNA]</scope>
    <source>
        <strain evidence="3">CCM 7043</strain>
    </source>
</reference>
<proteinExistence type="predicted"/>
<feature type="compositionally biased region" description="Basic and acidic residues" evidence="1">
    <location>
        <begin position="128"/>
        <end position="144"/>
    </location>
</feature>
<feature type="compositionally biased region" description="Gly residues" evidence="1">
    <location>
        <begin position="1"/>
        <end position="18"/>
    </location>
</feature>
<feature type="region of interest" description="Disordered" evidence="1">
    <location>
        <begin position="1"/>
        <end position="144"/>
    </location>
</feature>
<comment type="caution">
    <text evidence="2">The sequence shown here is derived from an EMBL/GenBank/DDBJ whole genome shotgun (WGS) entry which is preliminary data.</text>
</comment>
<protein>
    <submittedName>
        <fullName evidence="2">Uncharacterized protein</fullName>
    </submittedName>
</protein>
<dbReference type="EMBL" id="JBHUCO010000042">
    <property type="protein sequence ID" value="MFD1521942.1"/>
    <property type="molecule type" value="Genomic_DNA"/>
</dbReference>
<name>A0ABW4F4T3_9PSEU</name>
<feature type="compositionally biased region" description="Low complexity" evidence="1">
    <location>
        <begin position="77"/>
        <end position="89"/>
    </location>
</feature>
<organism evidence="2 3">
    <name type="scientific">Pseudonocardia yunnanensis</name>
    <dbReference type="NCBI Taxonomy" id="58107"/>
    <lineage>
        <taxon>Bacteria</taxon>
        <taxon>Bacillati</taxon>
        <taxon>Actinomycetota</taxon>
        <taxon>Actinomycetes</taxon>
        <taxon>Pseudonocardiales</taxon>
        <taxon>Pseudonocardiaceae</taxon>
        <taxon>Pseudonocardia</taxon>
    </lineage>
</organism>
<sequence>MNDVGGGQGGRGASGGGARRPVDRRLSHHQDRDKPPVLRTGDDPPPPAREQLPLPRRRRQAHLEPQLRNPGNNEAGTPFAAFTTQAPAPEEAPREDAPSEPSTPPAGSDVAAAFHSATRRGRLHRRPHFFEGRGGRTAPEDPAR</sequence>
<accession>A0ABW4F4T3</accession>
<feature type="compositionally biased region" description="Basic and acidic residues" evidence="1">
    <location>
        <begin position="20"/>
        <end position="42"/>
    </location>
</feature>
<evidence type="ECO:0000313" key="3">
    <source>
        <dbReference type="Proteomes" id="UP001597114"/>
    </source>
</evidence>
<dbReference type="Proteomes" id="UP001597114">
    <property type="component" value="Unassembled WGS sequence"/>
</dbReference>
<evidence type="ECO:0000313" key="2">
    <source>
        <dbReference type="EMBL" id="MFD1521942.1"/>
    </source>
</evidence>
<gene>
    <name evidence="2" type="ORF">ACFSJD_30910</name>
</gene>